<accession>A0ABW3B0X5</accession>
<evidence type="ECO:0000256" key="1">
    <source>
        <dbReference type="ARBA" id="ARBA00001913"/>
    </source>
</evidence>
<dbReference type="Proteomes" id="UP001597012">
    <property type="component" value="Unassembled WGS sequence"/>
</dbReference>
<organism evidence="4 5">
    <name type="scientific">Maribacter chungangensis</name>
    <dbReference type="NCBI Taxonomy" id="1069117"/>
    <lineage>
        <taxon>Bacteria</taxon>
        <taxon>Pseudomonadati</taxon>
        <taxon>Bacteroidota</taxon>
        <taxon>Flavobacteriia</taxon>
        <taxon>Flavobacteriales</taxon>
        <taxon>Flavobacteriaceae</taxon>
        <taxon>Maribacter</taxon>
    </lineage>
</organism>
<dbReference type="InterPro" id="IPR014718">
    <property type="entry name" value="GH-type_carb-bd"/>
</dbReference>
<name>A0ABW3B0X5_9FLAO</name>
<comment type="caution">
    <text evidence="4">The sequence shown here is derived from an EMBL/GenBank/DDBJ whole genome shotgun (WGS) entry which is preliminary data.</text>
</comment>
<dbReference type="InterPro" id="IPR008183">
    <property type="entry name" value="Aldose_1/G6P_1-epimerase"/>
</dbReference>
<dbReference type="CDD" id="cd01081">
    <property type="entry name" value="Aldose_epim"/>
    <property type="match status" value="1"/>
</dbReference>
<comment type="cofactor">
    <cofactor evidence="1">
        <name>Ca(2+)</name>
        <dbReference type="ChEBI" id="CHEBI:29108"/>
    </cofactor>
</comment>
<reference evidence="5" key="1">
    <citation type="journal article" date="2019" name="Int. J. Syst. Evol. Microbiol.">
        <title>The Global Catalogue of Microorganisms (GCM) 10K type strain sequencing project: providing services to taxonomists for standard genome sequencing and annotation.</title>
        <authorList>
            <consortium name="The Broad Institute Genomics Platform"/>
            <consortium name="The Broad Institute Genome Sequencing Center for Infectious Disease"/>
            <person name="Wu L."/>
            <person name="Ma J."/>
        </authorList>
    </citation>
    <scope>NUCLEOTIDE SEQUENCE [LARGE SCALE GENOMIC DNA]</scope>
    <source>
        <strain evidence="5">CCUG 61948</strain>
    </source>
</reference>
<gene>
    <name evidence="4" type="ORF">ACFQZJ_04705</name>
</gene>
<evidence type="ECO:0000313" key="5">
    <source>
        <dbReference type="Proteomes" id="UP001597012"/>
    </source>
</evidence>
<sequence length="263" mass="29726">MDKEIVLSLGNQQVQIDAGELVGYAIAGHEFIHQKGSPGWRNADTEMFPIIGPTDAANFRVTTPKGKAVQDQHGLLRELDYECLEQTSKKAVFKKRYTANSVVKNAKFPHKSSEAELSWPYNFEFTKTFLLSDQGLQISFTVHGEEGMPFMLGYHPAFKLRTTEASIETGSKNWTITKVMSVGSRALHVPNCERILLKDEKSLEIRTKGFGNFMLWTEVPNMVCIEPITFYPYAVAQEKLHQGFTVFNGKAKEYSVFLHPLQN</sequence>
<comment type="subunit">
    <text evidence="2">Monomer.</text>
</comment>
<proteinExistence type="predicted"/>
<dbReference type="RefSeq" id="WP_379932658.1">
    <property type="nucleotide sequence ID" value="NZ_JBHTHY010000003.1"/>
</dbReference>
<dbReference type="Pfam" id="PF01263">
    <property type="entry name" value="Aldose_epim"/>
    <property type="match status" value="1"/>
</dbReference>
<evidence type="ECO:0000313" key="4">
    <source>
        <dbReference type="EMBL" id="MFD0796750.1"/>
    </source>
</evidence>
<protein>
    <submittedName>
        <fullName evidence="4">Aldose 1-epimerase</fullName>
    </submittedName>
</protein>
<dbReference type="EMBL" id="JBHTHY010000003">
    <property type="protein sequence ID" value="MFD0796750.1"/>
    <property type="molecule type" value="Genomic_DNA"/>
</dbReference>
<keyword evidence="3" id="KW-0106">Calcium</keyword>
<dbReference type="SUPFAM" id="SSF74650">
    <property type="entry name" value="Galactose mutarotase-like"/>
    <property type="match status" value="1"/>
</dbReference>
<evidence type="ECO:0000256" key="2">
    <source>
        <dbReference type="ARBA" id="ARBA00011245"/>
    </source>
</evidence>
<dbReference type="Gene3D" id="2.70.98.10">
    <property type="match status" value="1"/>
</dbReference>
<evidence type="ECO:0000256" key="3">
    <source>
        <dbReference type="ARBA" id="ARBA00022837"/>
    </source>
</evidence>
<dbReference type="InterPro" id="IPR011013">
    <property type="entry name" value="Gal_mutarotase_sf_dom"/>
</dbReference>
<keyword evidence="5" id="KW-1185">Reference proteome</keyword>